<proteinExistence type="predicted"/>
<dbReference type="Proteomes" id="UP001415857">
    <property type="component" value="Unassembled WGS sequence"/>
</dbReference>
<keyword evidence="5" id="KW-1185">Reference proteome</keyword>
<evidence type="ECO:0000256" key="1">
    <source>
        <dbReference type="SAM" id="MobiDB-lite"/>
    </source>
</evidence>
<keyword evidence="2" id="KW-0472">Membrane</keyword>
<feature type="transmembrane region" description="Helical" evidence="2">
    <location>
        <begin position="73"/>
        <end position="92"/>
    </location>
</feature>
<keyword evidence="3" id="KW-0732">Signal</keyword>
<sequence length="175" mass="19218">MNLPDRLKAFFLSIFTLMFRFLPNSDPQQPPTPPPPPPPPSAAGDLETAAVEQKPQPASPVFAGQQNLDWTKIILAFCFASAVDIAILSVQINSKLPLTFHLLSLAISFTFASIFVAKFTTAKYPVTALVLNQMGVLFAATAFFLAVTIPFPLSLKVYHLDPLRCLYARCYTLQS</sequence>
<feature type="transmembrane region" description="Helical" evidence="2">
    <location>
        <begin position="98"/>
        <end position="117"/>
    </location>
</feature>
<accession>A0AAP0RJB3</accession>
<dbReference type="PANTHER" id="PTHR34741:SF2">
    <property type="entry name" value="VESICLE TRANSPORT PROTEIN"/>
    <property type="match status" value="1"/>
</dbReference>
<evidence type="ECO:0000313" key="5">
    <source>
        <dbReference type="Proteomes" id="UP001415857"/>
    </source>
</evidence>
<evidence type="ECO:0008006" key="6">
    <source>
        <dbReference type="Google" id="ProtNLM"/>
    </source>
</evidence>
<reference evidence="4 5" key="1">
    <citation type="journal article" date="2024" name="Plant J.">
        <title>Genome sequences and population genomics reveal climatic adaptation and genomic divergence between two closely related sweetgum species.</title>
        <authorList>
            <person name="Xu W.Q."/>
            <person name="Ren C.Q."/>
            <person name="Zhang X.Y."/>
            <person name="Comes H.P."/>
            <person name="Liu X.H."/>
            <person name="Li Y.G."/>
            <person name="Kettle C.J."/>
            <person name="Jalonen R."/>
            <person name="Gaisberger H."/>
            <person name="Ma Y.Z."/>
            <person name="Qiu Y.X."/>
        </authorList>
    </citation>
    <scope>NUCLEOTIDE SEQUENCE [LARGE SCALE GENOMIC DNA]</scope>
    <source>
        <strain evidence="4">Hangzhou</strain>
    </source>
</reference>
<comment type="caution">
    <text evidence="4">The sequence shown here is derived from an EMBL/GenBank/DDBJ whole genome shotgun (WGS) entry which is preliminary data.</text>
</comment>
<dbReference type="EMBL" id="JBBPBK010000009">
    <property type="protein sequence ID" value="KAK9278389.1"/>
    <property type="molecule type" value="Genomic_DNA"/>
</dbReference>
<name>A0AAP0RJB3_LIQFO</name>
<evidence type="ECO:0000313" key="4">
    <source>
        <dbReference type="EMBL" id="KAK9278389.1"/>
    </source>
</evidence>
<dbReference type="PANTHER" id="PTHR34741">
    <property type="entry name" value="IMAP FAMILY MEMBER 1, PUTATIVE-RELATED"/>
    <property type="match status" value="1"/>
</dbReference>
<keyword evidence="2" id="KW-0812">Transmembrane</keyword>
<dbReference type="AlphaFoldDB" id="A0AAP0RJB3"/>
<feature type="compositionally biased region" description="Pro residues" evidence="1">
    <location>
        <begin position="28"/>
        <end position="41"/>
    </location>
</feature>
<feature type="signal peptide" evidence="3">
    <location>
        <begin position="1"/>
        <end position="27"/>
    </location>
</feature>
<feature type="transmembrane region" description="Helical" evidence="2">
    <location>
        <begin position="129"/>
        <end position="153"/>
    </location>
</feature>
<protein>
    <recommendedName>
        <fullName evidence="6">PGG domain-containing protein</fullName>
    </recommendedName>
</protein>
<evidence type="ECO:0000256" key="2">
    <source>
        <dbReference type="SAM" id="Phobius"/>
    </source>
</evidence>
<organism evidence="4 5">
    <name type="scientific">Liquidambar formosana</name>
    <name type="common">Formosan gum</name>
    <dbReference type="NCBI Taxonomy" id="63359"/>
    <lineage>
        <taxon>Eukaryota</taxon>
        <taxon>Viridiplantae</taxon>
        <taxon>Streptophyta</taxon>
        <taxon>Embryophyta</taxon>
        <taxon>Tracheophyta</taxon>
        <taxon>Spermatophyta</taxon>
        <taxon>Magnoliopsida</taxon>
        <taxon>eudicotyledons</taxon>
        <taxon>Gunneridae</taxon>
        <taxon>Pentapetalae</taxon>
        <taxon>Saxifragales</taxon>
        <taxon>Altingiaceae</taxon>
        <taxon>Liquidambar</taxon>
    </lineage>
</organism>
<feature type="region of interest" description="Disordered" evidence="1">
    <location>
        <begin position="26"/>
        <end position="47"/>
    </location>
</feature>
<gene>
    <name evidence="4" type="ORF">L1049_027954</name>
</gene>
<evidence type="ECO:0000256" key="3">
    <source>
        <dbReference type="SAM" id="SignalP"/>
    </source>
</evidence>
<keyword evidence="2" id="KW-1133">Transmembrane helix</keyword>
<feature type="chain" id="PRO_5043046242" description="PGG domain-containing protein" evidence="3">
    <location>
        <begin position="28"/>
        <end position="175"/>
    </location>
</feature>